<dbReference type="CDD" id="cd11537">
    <property type="entry name" value="NTP-PPase_RS21-C6_like"/>
    <property type="match status" value="1"/>
</dbReference>
<accession>A0ABP9EBJ9</accession>
<gene>
    <name evidence="1" type="ORF">GCM10023235_55740</name>
</gene>
<sequence length="121" mass="13858">MTIKDLQQALAEFTAERDWQQFHTPKNLAMALAGESGELLEIFQWLTPEQSATVMDDPDRAVQVREEMADVFAYLLRMADVLNLDLEQALLEKIETNRRRYPAHLARGRADKYTHLGGQPS</sequence>
<dbReference type="RefSeq" id="WP_345699622.1">
    <property type="nucleotide sequence ID" value="NZ_BAABIS010000001.1"/>
</dbReference>
<dbReference type="SUPFAM" id="SSF101386">
    <property type="entry name" value="all-alpha NTP pyrophosphatases"/>
    <property type="match status" value="1"/>
</dbReference>
<dbReference type="InterPro" id="IPR025984">
    <property type="entry name" value="DCTPP"/>
</dbReference>
<dbReference type="Pfam" id="PF12643">
    <property type="entry name" value="MazG-like"/>
    <property type="match status" value="1"/>
</dbReference>
<name>A0ABP9EBJ9_9ACTN</name>
<comment type="caution">
    <text evidence="1">The sequence shown here is derived from an EMBL/GenBank/DDBJ whole genome shotgun (WGS) entry which is preliminary data.</text>
</comment>
<evidence type="ECO:0000313" key="2">
    <source>
        <dbReference type="Proteomes" id="UP001501752"/>
    </source>
</evidence>
<organism evidence="1 2">
    <name type="scientific">Kitasatospora terrestris</name>
    <dbReference type="NCBI Taxonomy" id="258051"/>
    <lineage>
        <taxon>Bacteria</taxon>
        <taxon>Bacillati</taxon>
        <taxon>Actinomycetota</taxon>
        <taxon>Actinomycetes</taxon>
        <taxon>Kitasatosporales</taxon>
        <taxon>Streptomycetaceae</taxon>
        <taxon>Kitasatospora</taxon>
    </lineage>
</organism>
<proteinExistence type="predicted"/>
<dbReference type="InterPro" id="IPR052555">
    <property type="entry name" value="dCTP_Pyrophosphatase"/>
</dbReference>
<evidence type="ECO:0000313" key="1">
    <source>
        <dbReference type="EMBL" id="GAA4869851.1"/>
    </source>
</evidence>
<dbReference type="PANTHER" id="PTHR46523:SF1">
    <property type="entry name" value="DCTP PYROPHOSPHATASE 1"/>
    <property type="match status" value="1"/>
</dbReference>
<dbReference type="Proteomes" id="UP001501752">
    <property type="component" value="Unassembled WGS sequence"/>
</dbReference>
<dbReference type="Gene3D" id="1.10.287.1080">
    <property type="entry name" value="MazG-like"/>
    <property type="match status" value="1"/>
</dbReference>
<reference evidence="2" key="1">
    <citation type="journal article" date="2019" name="Int. J. Syst. Evol. Microbiol.">
        <title>The Global Catalogue of Microorganisms (GCM) 10K type strain sequencing project: providing services to taxonomists for standard genome sequencing and annotation.</title>
        <authorList>
            <consortium name="The Broad Institute Genomics Platform"/>
            <consortium name="The Broad Institute Genome Sequencing Center for Infectious Disease"/>
            <person name="Wu L."/>
            <person name="Ma J."/>
        </authorList>
    </citation>
    <scope>NUCLEOTIDE SEQUENCE [LARGE SCALE GENOMIC DNA]</scope>
    <source>
        <strain evidence="2">JCM 13006</strain>
    </source>
</reference>
<protein>
    <submittedName>
        <fullName evidence="1">Nucleotide pyrophosphohydrolase</fullName>
    </submittedName>
</protein>
<dbReference type="PIRSF" id="PIRSF029826">
    <property type="entry name" value="UCP029826_pph"/>
    <property type="match status" value="1"/>
</dbReference>
<dbReference type="EMBL" id="BAABIS010000001">
    <property type="protein sequence ID" value="GAA4869851.1"/>
    <property type="molecule type" value="Genomic_DNA"/>
</dbReference>
<keyword evidence="2" id="KW-1185">Reference proteome</keyword>
<dbReference type="PANTHER" id="PTHR46523">
    <property type="entry name" value="DCTP PYROPHOSPHATASE 1"/>
    <property type="match status" value="1"/>
</dbReference>